<evidence type="ECO:0000256" key="1">
    <source>
        <dbReference type="SAM" id="MobiDB-lite"/>
    </source>
</evidence>
<dbReference type="OrthoDB" id="3786440at2759"/>
<reference evidence="2" key="1">
    <citation type="journal article" date="2020" name="Stud. Mycol.">
        <title>101 Dothideomycetes genomes: a test case for predicting lifestyles and emergence of pathogens.</title>
        <authorList>
            <person name="Haridas S."/>
            <person name="Albert R."/>
            <person name="Binder M."/>
            <person name="Bloem J."/>
            <person name="Labutti K."/>
            <person name="Salamov A."/>
            <person name="Andreopoulos B."/>
            <person name="Baker S."/>
            <person name="Barry K."/>
            <person name="Bills G."/>
            <person name="Bluhm B."/>
            <person name="Cannon C."/>
            <person name="Castanera R."/>
            <person name="Culley D."/>
            <person name="Daum C."/>
            <person name="Ezra D."/>
            <person name="Gonzalez J."/>
            <person name="Henrissat B."/>
            <person name="Kuo A."/>
            <person name="Liang C."/>
            <person name="Lipzen A."/>
            <person name="Lutzoni F."/>
            <person name="Magnuson J."/>
            <person name="Mondo S."/>
            <person name="Nolan M."/>
            <person name="Ohm R."/>
            <person name="Pangilinan J."/>
            <person name="Park H.-J."/>
            <person name="Ramirez L."/>
            <person name="Alfaro M."/>
            <person name="Sun H."/>
            <person name="Tritt A."/>
            <person name="Yoshinaga Y."/>
            <person name="Zwiers L.-H."/>
            <person name="Turgeon B."/>
            <person name="Goodwin S."/>
            <person name="Spatafora J."/>
            <person name="Crous P."/>
            <person name="Grigoriev I."/>
        </authorList>
    </citation>
    <scope>NUCLEOTIDE SEQUENCE</scope>
    <source>
        <strain evidence="2">CBS 279.74</strain>
    </source>
</reference>
<organism evidence="2 3">
    <name type="scientific">Pleomassaria siparia CBS 279.74</name>
    <dbReference type="NCBI Taxonomy" id="1314801"/>
    <lineage>
        <taxon>Eukaryota</taxon>
        <taxon>Fungi</taxon>
        <taxon>Dikarya</taxon>
        <taxon>Ascomycota</taxon>
        <taxon>Pezizomycotina</taxon>
        <taxon>Dothideomycetes</taxon>
        <taxon>Pleosporomycetidae</taxon>
        <taxon>Pleosporales</taxon>
        <taxon>Pleomassariaceae</taxon>
        <taxon>Pleomassaria</taxon>
    </lineage>
</organism>
<accession>A0A6G1JYE1</accession>
<name>A0A6G1JYE1_9PLEO</name>
<evidence type="ECO:0000313" key="2">
    <source>
        <dbReference type="EMBL" id="KAF2705231.1"/>
    </source>
</evidence>
<gene>
    <name evidence="2" type="ORF">K504DRAFT_460495</name>
</gene>
<sequence>MTSESEDNEPVPYGMPNHPRTTSLAEEMAGRRPTALDVTEGVRQLAMDDNPTHQRAGSPATSISVAESIRNAKRLSRQVRAGATSWSRPKFLKRAATAPPGALYLYSSANPQLPRRVISARVSQPGQSRSRSRSRKNWQSGLWCAPLPQSPPRGTPGSRFFMCRRKSSRKSIGKLGLGTKHGVWGVQATTATTSSYQMPSEALEGRVEQRSFSEKERVKRILKGKRMSFLNTKIIDFNARDLPNTPGSMVSTPVECYGTGGEGWSPESRAEAQRRRTLPANRWKHFFLALSPDIQQCEWMARSTSEVTVRPWKLKPRIQDVYAPGPIRMADNMSPTRRRGSFATPERFIGQMEGGSKRFSDMVALDSIVAFFHSIGVVGTSSEDGLDRFWEPDWKSSPVMRNPSPQRTGGSRVIPTPSCLAVASRGSATVSPTRVMQQQCQDPRPSANVRQRGRFGRLLNSATSML</sequence>
<proteinExistence type="predicted"/>
<dbReference type="AlphaFoldDB" id="A0A6G1JYE1"/>
<dbReference type="EMBL" id="MU005779">
    <property type="protein sequence ID" value="KAF2705231.1"/>
    <property type="molecule type" value="Genomic_DNA"/>
</dbReference>
<protein>
    <submittedName>
        <fullName evidence="2">Uncharacterized protein</fullName>
    </submittedName>
</protein>
<evidence type="ECO:0000313" key="3">
    <source>
        <dbReference type="Proteomes" id="UP000799428"/>
    </source>
</evidence>
<keyword evidence="3" id="KW-1185">Reference proteome</keyword>
<dbReference type="Proteomes" id="UP000799428">
    <property type="component" value="Unassembled WGS sequence"/>
</dbReference>
<feature type="region of interest" description="Disordered" evidence="1">
    <location>
        <begin position="1"/>
        <end position="22"/>
    </location>
</feature>
<feature type="region of interest" description="Disordered" evidence="1">
    <location>
        <begin position="120"/>
        <end position="156"/>
    </location>
</feature>
<feature type="region of interest" description="Disordered" evidence="1">
    <location>
        <begin position="397"/>
        <end position="416"/>
    </location>
</feature>